<dbReference type="Proteomes" id="UP001462640">
    <property type="component" value="Unassembled WGS sequence"/>
</dbReference>
<feature type="transmembrane region" description="Helical" evidence="1">
    <location>
        <begin position="43"/>
        <end position="64"/>
    </location>
</feature>
<gene>
    <name evidence="2" type="ORF">ABDJ40_04635</name>
</gene>
<keyword evidence="1" id="KW-1133">Transmembrane helix</keyword>
<comment type="caution">
    <text evidence="2">The sequence shown here is derived from an EMBL/GenBank/DDBJ whole genome shotgun (WGS) entry which is preliminary data.</text>
</comment>
<dbReference type="RefSeq" id="WP_347606665.1">
    <property type="nucleotide sequence ID" value="NZ_JBDPZC010000001.1"/>
</dbReference>
<feature type="transmembrane region" description="Helical" evidence="1">
    <location>
        <begin position="337"/>
        <end position="357"/>
    </location>
</feature>
<feature type="transmembrane region" description="Helical" evidence="1">
    <location>
        <begin position="364"/>
        <end position="382"/>
    </location>
</feature>
<sequence>MNPAWWTHPRVAALAAAAFFLLEAVQGIVLLPWLRLQLGPAVAASWVLITASAPLVGLMLAGRLQPTIRALARQGGPGGLPANWDLLIQSWTRWSGAGLLLMQLAFVLVMHLGGFGPAAVSAPEGWLAAGLYGLGQHLRLQAFAGMAALTGQQQTGRERSYLALTSALGLAALLLMTLAGLGMPGLGLAVLLAQAALLFGVRRAVAAMPRGSVPMASFRWQDGAGLTALAVAGFCASGTDILMAGHWLPAAELVGYAFASRALTAVVALCGLWAQLRFPRWCSEARLSAGLAELKGLMSAIAAGLVLAACVLGSGWLEAPLHKAGAGFLNDGVVQLLLLLGAWLACLTATWGQVLLAVDVKQRFVWPCAVLALAAPPMAWLLGSHWGLAGMLLGYAATHLAVALVLARRTMQLLNSTAPRAPARDAQ</sequence>
<evidence type="ECO:0000313" key="3">
    <source>
        <dbReference type="Proteomes" id="UP001462640"/>
    </source>
</evidence>
<feature type="transmembrane region" description="Helical" evidence="1">
    <location>
        <begin position="186"/>
        <end position="205"/>
    </location>
</feature>
<feature type="transmembrane region" description="Helical" evidence="1">
    <location>
        <begin position="388"/>
        <end position="407"/>
    </location>
</feature>
<keyword evidence="1" id="KW-0812">Transmembrane</keyword>
<proteinExistence type="predicted"/>
<organism evidence="2 3">
    <name type="scientific">Roseateles flavus</name>
    <dbReference type="NCBI Taxonomy" id="3149041"/>
    <lineage>
        <taxon>Bacteria</taxon>
        <taxon>Pseudomonadati</taxon>
        <taxon>Pseudomonadota</taxon>
        <taxon>Betaproteobacteria</taxon>
        <taxon>Burkholderiales</taxon>
        <taxon>Sphaerotilaceae</taxon>
        <taxon>Roseateles</taxon>
    </lineage>
</organism>
<feature type="transmembrane region" description="Helical" evidence="1">
    <location>
        <begin position="297"/>
        <end position="317"/>
    </location>
</feature>
<feature type="transmembrane region" description="Helical" evidence="1">
    <location>
        <begin position="99"/>
        <end position="120"/>
    </location>
</feature>
<name>A0ABV0GAF9_9BURK</name>
<reference evidence="2 3" key="1">
    <citation type="submission" date="2024-05" db="EMBL/GenBank/DDBJ databases">
        <title>Roseateles sp. 2.12 16S ribosomal RNA gene Genome sequencing and assembly.</title>
        <authorList>
            <person name="Woo H."/>
        </authorList>
    </citation>
    <scope>NUCLEOTIDE SEQUENCE [LARGE SCALE GENOMIC DNA]</scope>
    <source>
        <strain evidence="2 3">2.12</strain>
    </source>
</reference>
<accession>A0ABV0GAF9</accession>
<evidence type="ECO:0000313" key="2">
    <source>
        <dbReference type="EMBL" id="MEO3712051.1"/>
    </source>
</evidence>
<evidence type="ECO:0008006" key="4">
    <source>
        <dbReference type="Google" id="ProtNLM"/>
    </source>
</evidence>
<feature type="transmembrane region" description="Helical" evidence="1">
    <location>
        <begin position="226"/>
        <end position="248"/>
    </location>
</feature>
<dbReference type="EMBL" id="JBDPZC010000001">
    <property type="protein sequence ID" value="MEO3712051.1"/>
    <property type="molecule type" value="Genomic_DNA"/>
</dbReference>
<feature type="transmembrane region" description="Helical" evidence="1">
    <location>
        <begin position="254"/>
        <end position="276"/>
    </location>
</feature>
<evidence type="ECO:0000256" key="1">
    <source>
        <dbReference type="SAM" id="Phobius"/>
    </source>
</evidence>
<protein>
    <recommendedName>
        <fullName evidence="4">Polysaccharide biosynthesis protein</fullName>
    </recommendedName>
</protein>
<keyword evidence="1" id="KW-0472">Membrane</keyword>
<keyword evidence="3" id="KW-1185">Reference proteome</keyword>